<evidence type="ECO:0000313" key="2">
    <source>
        <dbReference type="Proteomes" id="UP000515291"/>
    </source>
</evidence>
<sequence>MFASTLVAMTEASLLGFEASRVVALRMQVFMLGGTAAWNEADLMVREKTKAFSQAFLDLAAGSSRSDVYSDLRAIVKENYDRLSERH</sequence>
<proteinExistence type="predicted"/>
<evidence type="ECO:0000313" key="1">
    <source>
        <dbReference type="EMBL" id="QND72742.1"/>
    </source>
</evidence>
<protein>
    <submittedName>
        <fullName evidence="1">Uncharacterized protein</fullName>
    </submittedName>
</protein>
<name>A0A7G6U160_9BRAD</name>
<accession>A0A7G6U160</accession>
<dbReference type="EMBL" id="CP050292">
    <property type="protein sequence ID" value="QND72742.1"/>
    <property type="molecule type" value="Genomic_DNA"/>
</dbReference>
<organism evidence="1 2">
    <name type="scientific">Tardiphaga robiniae</name>
    <dbReference type="NCBI Taxonomy" id="943830"/>
    <lineage>
        <taxon>Bacteria</taxon>
        <taxon>Pseudomonadati</taxon>
        <taxon>Pseudomonadota</taxon>
        <taxon>Alphaproteobacteria</taxon>
        <taxon>Hyphomicrobiales</taxon>
        <taxon>Nitrobacteraceae</taxon>
        <taxon>Tardiphaga</taxon>
    </lineage>
</organism>
<dbReference type="AlphaFoldDB" id="A0A7G6U160"/>
<dbReference type="Proteomes" id="UP000515291">
    <property type="component" value="Chromosome"/>
</dbReference>
<gene>
    <name evidence="1" type="ORF">HB776_16990</name>
</gene>
<reference evidence="2" key="1">
    <citation type="journal article" date="2020" name="Mol. Plant Microbe">
        <title>Rhizobial microsymbionts of the narrowly endemic Oxytropis species growing in Kamchatka are characterized by significant genetic diversity and possess a set of genes that are associated with T3SS and T6SS secretion systems and can affect the development of symbiosis.</title>
        <authorList>
            <person name="Safronova V."/>
            <person name="Guro P."/>
            <person name="Sazanova A."/>
            <person name="Kuznetsova I."/>
            <person name="Belimov A."/>
            <person name="Yakubov V."/>
            <person name="Chirak E."/>
            <person name="Afonin A."/>
            <person name="Gogolev Y."/>
            <person name="Andronov E."/>
            <person name="Tikhonovich I."/>
        </authorList>
    </citation>
    <scope>NUCLEOTIDE SEQUENCE [LARGE SCALE GENOMIC DNA]</scope>
    <source>
        <strain evidence="2">581</strain>
    </source>
</reference>
<dbReference type="RefSeq" id="WP_184511649.1">
    <property type="nucleotide sequence ID" value="NZ_CP050292.1"/>
</dbReference>
<dbReference type="KEGG" id="trb:HB776_16990"/>